<evidence type="ECO:0000256" key="2">
    <source>
        <dbReference type="SAM" id="Phobius"/>
    </source>
</evidence>
<organism evidence="3 4">
    <name type="scientific">Acetobacter aceti</name>
    <dbReference type="NCBI Taxonomy" id="435"/>
    <lineage>
        <taxon>Bacteria</taxon>
        <taxon>Pseudomonadati</taxon>
        <taxon>Pseudomonadota</taxon>
        <taxon>Alphaproteobacteria</taxon>
        <taxon>Acetobacterales</taxon>
        <taxon>Acetobacteraceae</taxon>
        <taxon>Acetobacter</taxon>
        <taxon>Acetobacter subgen. Acetobacter</taxon>
    </lineage>
</organism>
<keyword evidence="2" id="KW-0812">Transmembrane</keyword>
<evidence type="ECO:0000313" key="3">
    <source>
        <dbReference type="EMBL" id="AQS84244.1"/>
    </source>
</evidence>
<feature type="region of interest" description="Disordered" evidence="1">
    <location>
        <begin position="47"/>
        <end position="70"/>
    </location>
</feature>
<sequence>MEDKLMQGMTPDFQKRQMPAASLIIAVSVAATGLLVTLVSKAMGHKAKSAAPFNTPTPAATPVVESPPAV</sequence>
<dbReference type="AlphaFoldDB" id="A0A1U9KEK3"/>
<keyword evidence="2" id="KW-1133">Transmembrane helix</keyword>
<keyword evidence="2" id="KW-0472">Membrane</keyword>
<feature type="compositionally biased region" description="Low complexity" evidence="1">
    <location>
        <begin position="50"/>
        <end position="70"/>
    </location>
</feature>
<proteinExistence type="predicted"/>
<feature type="transmembrane region" description="Helical" evidence="2">
    <location>
        <begin position="20"/>
        <end position="39"/>
    </location>
</feature>
<evidence type="ECO:0000313" key="4">
    <source>
        <dbReference type="Proteomes" id="UP000188937"/>
    </source>
</evidence>
<name>A0A1U9KEK3_ACEAC</name>
<accession>A0A1U9KEK3</accession>
<protein>
    <submittedName>
        <fullName evidence="3">Uncharacterized protein</fullName>
    </submittedName>
</protein>
<gene>
    <name evidence="3" type="ORF">A0U92_05040</name>
</gene>
<dbReference type="EMBL" id="CP014692">
    <property type="protein sequence ID" value="AQS84244.1"/>
    <property type="molecule type" value="Genomic_DNA"/>
</dbReference>
<dbReference type="KEGG" id="aace:A0U92_05040"/>
<evidence type="ECO:0000256" key="1">
    <source>
        <dbReference type="SAM" id="MobiDB-lite"/>
    </source>
</evidence>
<keyword evidence="4" id="KW-1185">Reference proteome</keyword>
<reference evidence="3 4" key="1">
    <citation type="submission" date="2016-03" db="EMBL/GenBank/DDBJ databases">
        <title>Acetic acid bacteria sequencing.</title>
        <authorList>
            <person name="Brandt J."/>
            <person name="Jakob F."/>
            <person name="Vogel R.F."/>
        </authorList>
    </citation>
    <scope>NUCLEOTIDE SEQUENCE [LARGE SCALE GENOMIC DNA]</scope>
    <source>
        <strain evidence="3 4">TMW2.1153</strain>
    </source>
</reference>
<dbReference type="STRING" id="435.A0U92_05040"/>
<dbReference type="Proteomes" id="UP000188937">
    <property type="component" value="Chromosome"/>
</dbReference>